<dbReference type="RefSeq" id="XP_013896718.1">
    <property type="nucleotide sequence ID" value="XM_014041264.1"/>
</dbReference>
<evidence type="ECO:0000256" key="1">
    <source>
        <dbReference type="SAM" id="MobiDB-lite"/>
    </source>
</evidence>
<reference evidence="2 3" key="1">
    <citation type="journal article" date="2013" name="BMC Genomics">
        <title>Reconstruction of the lipid metabolism for the microalga Monoraphidium neglectum from its genome sequence reveals characteristics suitable for biofuel production.</title>
        <authorList>
            <person name="Bogen C."/>
            <person name="Al-Dilaimi A."/>
            <person name="Albersmeier A."/>
            <person name="Wichmann J."/>
            <person name="Grundmann M."/>
            <person name="Rupp O."/>
            <person name="Lauersen K.J."/>
            <person name="Blifernez-Klassen O."/>
            <person name="Kalinowski J."/>
            <person name="Goesmann A."/>
            <person name="Mussgnug J.H."/>
            <person name="Kruse O."/>
        </authorList>
    </citation>
    <scope>NUCLEOTIDE SEQUENCE [LARGE SCALE GENOMIC DNA]</scope>
    <source>
        <strain evidence="2 3">SAG 48.87</strain>
    </source>
</reference>
<dbReference type="Gene3D" id="1.25.70.10">
    <property type="entry name" value="Transcription termination factor 3, mitochondrial"/>
    <property type="match status" value="1"/>
</dbReference>
<name>A0A0D2KQ44_9CHLO</name>
<dbReference type="GeneID" id="25727411"/>
<gene>
    <name evidence="2" type="ORF">MNEG_10266</name>
</gene>
<dbReference type="AlphaFoldDB" id="A0A0D2KQ44"/>
<evidence type="ECO:0000313" key="3">
    <source>
        <dbReference type="Proteomes" id="UP000054498"/>
    </source>
</evidence>
<evidence type="ECO:0000313" key="2">
    <source>
        <dbReference type="EMBL" id="KIY97698.1"/>
    </source>
</evidence>
<dbReference type="EMBL" id="KK102466">
    <property type="protein sequence ID" value="KIY97698.1"/>
    <property type="molecule type" value="Genomic_DNA"/>
</dbReference>
<dbReference type="OrthoDB" id="431485at2759"/>
<protein>
    <submittedName>
        <fullName evidence="2">Transcription termination factor</fullName>
    </submittedName>
</protein>
<dbReference type="KEGG" id="mng:MNEG_10266"/>
<feature type="region of interest" description="Disordered" evidence="1">
    <location>
        <begin position="1"/>
        <end position="34"/>
    </location>
</feature>
<proteinExistence type="predicted"/>
<dbReference type="InterPro" id="IPR038538">
    <property type="entry name" value="MTERF_sf"/>
</dbReference>
<accession>A0A0D2KQ44</accession>
<dbReference type="STRING" id="145388.A0A0D2KQ44"/>
<organism evidence="2 3">
    <name type="scientific">Monoraphidium neglectum</name>
    <dbReference type="NCBI Taxonomy" id="145388"/>
    <lineage>
        <taxon>Eukaryota</taxon>
        <taxon>Viridiplantae</taxon>
        <taxon>Chlorophyta</taxon>
        <taxon>core chlorophytes</taxon>
        <taxon>Chlorophyceae</taxon>
        <taxon>CS clade</taxon>
        <taxon>Sphaeropleales</taxon>
        <taxon>Selenastraceae</taxon>
        <taxon>Monoraphidium</taxon>
    </lineage>
</organism>
<dbReference type="Proteomes" id="UP000054498">
    <property type="component" value="Unassembled WGS sequence"/>
</dbReference>
<sequence>MAFSTQLRQRLTSSSFSSSSTAPRSSLRAAARPSRSHAALVRAAAATEQPSEGTKTLIQKAAPGELPFPWSEKDPYKLPVSIDRVQRMLLTLGWEKPWVEQIIDRVMKGMLRTNEDRAKGVAPVSIYLRRPRRVLSDEAVFRGGDASQRPIDALASIGLQQDQICNMASISVVLLGLNPDTRIKPVAEYLEKRGVPKDQVSDVVLKNPRIFEYKVMEDGKALQKGAARIQVDVLPLPDGRKAVGVNYFREGASFVGAPVSPMPPAP</sequence>
<keyword evidence="3" id="KW-1185">Reference proteome</keyword>